<keyword evidence="3" id="KW-1185">Reference proteome</keyword>
<evidence type="ECO:0000313" key="2">
    <source>
        <dbReference type="EMBL" id="KAK9098686.1"/>
    </source>
</evidence>
<reference evidence="2 3" key="1">
    <citation type="submission" date="2024-01" db="EMBL/GenBank/DDBJ databases">
        <title>Genome assemblies of Stephania.</title>
        <authorList>
            <person name="Yang L."/>
        </authorList>
    </citation>
    <scope>NUCLEOTIDE SEQUENCE [LARGE SCALE GENOMIC DNA]</scope>
    <source>
        <strain evidence="2">YNDBR</strain>
        <tissue evidence="2">Leaf</tissue>
    </source>
</reference>
<comment type="caution">
    <text evidence="2">The sequence shown here is derived from an EMBL/GenBank/DDBJ whole genome shotgun (WGS) entry which is preliminary data.</text>
</comment>
<gene>
    <name evidence="2" type="ORF">Syun_025731</name>
</gene>
<dbReference type="EMBL" id="JBBNAF010000011">
    <property type="protein sequence ID" value="KAK9098686.1"/>
    <property type="molecule type" value="Genomic_DNA"/>
</dbReference>
<accession>A0AAP0HW15</accession>
<sequence>MHAKNNCGRHEQDQDHCSPNDILSAICLELEAVEKKYLTGGPNLKAEIMQKLREVNGLTSAYIIDIPNEKMKPNGRSAKKKLKIDTPEKSTMEEAIQTW</sequence>
<dbReference type="AlphaFoldDB" id="A0AAP0HW15"/>
<feature type="region of interest" description="Disordered" evidence="1">
    <location>
        <begin position="73"/>
        <end position="99"/>
    </location>
</feature>
<name>A0AAP0HW15_9MAGN</name>
<evidence type="ECO:0000256" key="1">
    <source>
        <dbReference type="SAM" id="MobiDB-lite"/>
    </source>
</evidence>
<proteinExistence type="predicted"/>
<protein>
    <submittedName>
        <fullName evidence="2">Uncharacterized protein</fullName>
    </submittedName>
</protein>
<evidence type="ECO:0000313" key="3">
    <source>
        <dbReference type="Proteomes" id="UP001420932"/>
    </source>
</evidence>
<organism evidence="2 3">
    <name type="scientific">Stephania yunnanensis</name>
    <dbReference type="NCBI Taxonomy" id="152371"/>
    <lineage>
        <taxon>Eukaryota</taxon>
        <taxon>Viridiplantae</taxon>
        <taxon>Streptophyta</taxon>
        <taxon>Embryophyta</taxon>
        <taxon>Tracheophyta</taxon>
        <taxon>Spermatophyta</taxon>
        <taxon>Magnoliopsida</taxon>
        <taxon>Ranunculales</taxon>
        <taxon>Menispermaceae</taxon>
        <taxon>Menispermoideae</taxon>
        <taxon>Cissampelideae</taxon>
        <taxon>Stephania</taxon>
    </lineage>
</organism>
<feature type="compositionally biased region" description="Basic and acidic residues" evidence="1">
    <location>
        <begin position="83"/>
        <end position="92"/>
    </location>
</feature>
<dbReference type="Proteomes" id="UP001420932">
    <property type="component" value="Unassembled WGS sequence"/>
</dbReference>